<evidence type="ECO:0000256" key="8">
    <source>
        <dbReference type="ARBA" id="ARBA00031256"/>
    </source>
</evidence>
<comment type="function">
    <text evidence="9">Component of the Mediator complex, a coactivator involved in the regulated transcription of nearly all RNA polymerase II-dependent genes. Mediator functions as a bridge to convey information from gene-specific regulatory proteins to the basal RNA polymerase II transcription machinery. Mediator is recruited to promoters by direct interactions with regulatory proteins and serves as a scaffold for the assembly of a functional preinitiation complex with RNA polymerase II and the general transcription factors.</text>
</comment>
<dbReference type="PANTHER" id="PTHR35784">
    <property type="entry name" value="MEDIATOR OF RNA POLYMERASE II TRANSCRIPTION SUBUNIT 5"/>
    <property type="match status" value="1"/>
</dbReference>
<proteinExistence type="inferred from homology"/>
<evidence type="ECO:0000256" key="3">
    <source>
        <dbReference type="ARBA" id="ARBA00020628"/>
    </source>
</evidence>
<evidence type="ECO:0000313" key="10">
    <source>
        <dbReference type="EMBL" id="RKF72111.1"/>
    </source>
</evidence>
<comment type="subunit">
    <text evidence="9">Component of the Mediator complex.</text>
</comment>
<dbReference type="EMBL" id="MCBS01024934">
    <property type="protein sequence ID" value="RKF72111.1"/>
    <property type="molecule type" value="Genomic_DNA"/>
</dbReference>
<keyword evidence="4 9" id="KW-0805">Transcription regulation</keyword>
<evidence type="ECO:0000256" key="6">
    <source>
        <dbReference type="ARBA" id="ARBA00023163"/>
    </source>
</evidence>
<dbReference type="Proteomes" id="UP000285326">
    <property type="component" value="Unassembled WGS sequence"/>
</dbReference>
<dbReference type="GO" id="GO:0003712">
    <property type="term" value="F:transcription coregulator activity"/>
    <property type="evidence" value="ECO:0007669"/>
    <property type="project" value="InterPro"/>
</dbReference>
<reference evidence="10 11" key="1">
    <citation type="journal article" date="2018" name="BMC Genomics">
        <title>Comparative genome analyses reveal sequence features reflecting distinct modes of host-adaptation between dicot and monocot powdery mildew.</title>
        <authorList>
            <person name="Wu Y."/>
            <person name="Ma X."/>
            <person name="Pan Z."/>
            <person name="Kale S.D."/>
            <person name="Song Y."/>
            <person name="King H."/>
            <person name="Zhang Q."/>
            <person name="Presley C."/>
            <person name="Deng X."/>
            <person name="Wei C.I."/>
            <person name="Xiao S."/>
        </authorList>
    </citation>
    <scope>NUCLEOTIDE SEQUENCE [LARGE SCALE GENOMIC DNA]</scope>
    <source>
        <strain evidence="10">UMSG1</strain>
    </source>
</reference>
<sequence length="1046" mass="116303">MQKCRIRPQPSTIGYYNMVGSIGLKEWRTLLERSLVSRLDPKEFTTYATLLYQRDPLSPARLCSLFLSPTLQNNYCLDIKASRYVVCLLELGYVDLPNLLDTLWHYSTCSVIATATSPERKLEKWVNSFAAEETMFYRIVRAISSGSTPTMVKEAVETVRACTQWIEGIISATRSQNELPTISPSQVSEMNAQSMALGTLVVSVVESAIVQSAIARGHLGTRLRKRFGEALSGIIPLMVLQNSTHGAARLEVFRTEKLLVIEPTQKLMKRTVDKEIDDIVEEGLEDAMAVENMIVSEIAQVNTKAGLYVYLNSLLVGRPLIDDNAIFSFLQNRYGGDIQSTIIDLILASFDILANATIRNEKDQTKNLLRTFLINKLPLLLTSLCSQLFPPLTSEYCITQALSDVDTTIFPTLSTMFDETSGGNLFPDSVRQDFCFACCLHGLIEESSIEELLGDVPIQSLPAEGRYVKRDLVENCLSDLERAEKIIDELENMDGNVGAVSNAIVEVISRLCNNKETMALKALCRQLVRKPSSLDVLLLFDKPCTILQPICDLLDNWRYDEDQGEYQPVYEEFGSILLLLLSFVNRYNLTPICLGPRQPGSFVLKILQTPHTLLAHPPSPKTQSHLNNWLLSLFSPENSGLTDDLMSSCPPQEFYLLIPALFHNIVLAYATQNLTTSMLCSGLEYLVDAFLLPSLVTGISFLSAYLWENYGDKDAIIQILTALILNPRSKKKNTNTDASQIMEVVLDITAKELEQSLRWLQRVEPQRQDIEPLSKAIRSNLGWERSAACEHTELENWTSTPGGGLSIVIKQTLTNLLQWHLQPNENPPNYTHRQILVGIKMLGAKRVIDIILKEFRAGIDAGHTGAALDVASAIVCAIDSVTWDSTYCRVGAGTNNDGELRMPQRRLNLREALKIEVENAPKLHKIDPFVAEATLRLYRKVESLLATNGIGTNNVLSAEAELDAVVDMANMTQSDGGGINGNISSLDDMDGMTGLEMTNLDRFNGLEDKMGNMDGFSGENDNLMGEDDFMGIGENDNGSLLERMGY</sequence>
<keyword evidence="7 9" id="KW-0539">Nucleus</keyword>
<dbReference type="InterPro" id="IPR014801">
    <property type="entry name" value="Mediator_Med5_fun"/>
</dbReference>
<comment type="similarity">
    <text evidence="2 9">Belongs to the Mediator complex subunit 5 family.</text>
</comment>
<dbReference type="GO" id="GO:0006357">
    <property type="term" value="P:regulation of transcription by RNA polymerase II"/>
    <property type="evidence" value="ECO:0007669"/>
    <property type="project" value="InterPro"/>
</dbReference>
<gene>
    <name evidence="9" type="primary">MED5</name>
    <name evidence="10" type="ORF">GcM1_249192</name>
</gene>
<protein>
    <recommendedName>
        <fullName evidence="3 9">Mediator of RNA polymerase II transcription subunit 5</fullName>
    </recommendedName>
    <alternativeName>
        <fullName evidence="8 9">Mediator complex subunit 5</fullName>
    </alternativeName>
</protein>
<comment type="caution">
    <text evidence="10">The sequence shown here is derived from an EMBL/GenBank/DDBJ whole genome shotgun (WGS) entry which is preliminary data.</text>
</comment>
<evidence type="ECO:0000256" key="2">
    <source>
        <dbReference type="ARBA" id="ARBA00008782"/>
    </source>
</evidence>
<evidence type="ECO:0000256" key="4">
    <source>
        <dbReference type="ARBA" id="ARBA00023015"/>
    </source>
</evidence>
<dbReference type="Pfam" id="PF08689">
    <property type="entry name" value="Med5"/>
    <property type="match status" value="1"/>
</dbReference>
<evidence type="ECO:0000256" key="1">
    <source>
        <dbReference type="ARBA" id="ARBA00004123"/>
    </source>
</evidence>
<name>A0A420IC35_9PEZI</name>
<dbReference type="AlphaFoldDB" id="A0A420IC35"/>
<evidence type="ECO:0000313" key="11">
    <source>
        <dbReference type="Proteomes" id="UP000285326"/>
    </source>
</evidence>
<dbReference type="GO" id="GO:0016592">
    <property type="term" value="C:mediator complex"/>
    <property type="evidence" value="ECO:0007669"/>
    <property type="project" value="InterPro"/>
</dbReference>
<dbReference type="PANTHER" id="PTHR35784:SF1">
    <property type="entry name" value="MEDIATOR OF RNA POLYMERASE II TRANSCRIPTION SUBUNIT 5"/>
    <property type="match status" value="1"/>
</dbReference>
<evidence type="ECO:0000256" key="9">
    <source>
        <dbReference type="RuleBase" id="RU364142"/>
    </source>
</evidence>
<comment type="subcellular location">
    <subcellularLocation>
        <location evidence="1 9">Nucleus</location>
    </subcellularLocation>
</comment>
<keyword evidence="6 9" id="KW-0804">Transcription</keyword>
<keyword evidence="5 9" id="KW-0010">Activator</keyword>
<evidence type="ECO:0000256" key="7">
    <source>
        <dbReference type="ARBA" id="ARBA00023242"/>
    </source>
</evidence>
<evidence type="ECO:0000256" key="5">
    <source>
        <dbReference type="ARBA" id="ARBA00023159"/>
    </source>
</evidence>
<accession>A0A420IC35</accession>
<organism evidence="10 11">
    <name type="scientific">Golovinomyces cichoracearum</name>
    <dbReference type="NCBI Taxonomy" id="62708"/>
    <lineage>
        <taxon>Eukaryota</taxon>
        <taxon>Fungi</taxon>
        <taxon>Dikarya</taxon>
        <taxon>Ascomycota</taxon>
        <taxon>Pezizomycotina</taxon>
        <taxon>Leotiomycetes</taxon>
        <taxon>Erysiphales</taxon>
        <taxon>Erysiphaceae</taxon>
        <taxon>Golovinomyces</taxon>
    </lineage>
</organism>